<sequence>MLTTFYFDQELFDDSALEYPAINNAILESWRNYGCLAVCTENSKNIISAINKVPLKYKQRWITALSSKTFKKTKVRIDNPVLSTLSSIDDFKENYFKNDIITGILPSDYNELFTTRTIDVSNHHLEIINPTNINESINFTTSKDSCEQDIKANEDFSELWCRRFDGLAKHTSIITIIDRYMALNIEYDLNRRKATSLERLIEKLFAYDKKFVIDIYSACDIPNKNINASSIKSYIESTVKKKPYYKDKNFEIRFSLCKDRIFKTKAHDRMMCFDDHVVQIGKGMEIFRSNPIENNTFTIKARRATFFDEAYKELTKNRDWVYR</sequence>
<proteinExistence type="predicted"/>
<name>A0ABT3MX43_9GAMM</name>
<comment type="caution">
    <text evidence="1">The sequence shown here is derived from an EMBL/GenBank/DDBJ whole genome shotgun (WGS) entry which is preliminary data.</text>
</comment>
<keyword evidence="2" id="KW-1185">Reference proteome</keyword>
<gene>
    <name evidence="1" type="ORF">NX722_15245</name>
</gene>
<dbReference type="RefSeq" id="WP_262563693.1">
    <property type="nucleotide sequence ID" value="NZ_JAPFCC010000001.1"/>
</dbReference>
<accession>A0ABT3MX43</accession>
<dbReference type="Proteomes" id="UP001209854">
    <property type="component" value="Unassembled WGS sequence"/>
</dbReference>
<dbReference type="EMBL" id="JAPFCC010000001">
    <property type="protein sequence ID" value="MCW7553952.1"/>
    <property type="molecule type" value="Genomic_DNA"/>
</dbReference>
<organism evidence="1 2">
    <name type="scientific">Endozoicomonas gorgoniicola</name>
    <dbReference type="NCBI Taxonomy" id="1234144"/>
    <lineage>
        <taxon>Bacteria</taxon>
        <taxon>Pseudomonadati</taxon>
        <taxon>Pseudomonadota</taxon>
        <taxon>Gammaproteobacteria</taxon>
        <taxon>Oceanospirillales</taxon>
        <taxon>Endozoicomonadaceae</taxon>
        <taxon>Endozoicomonas</taxon>
    </lineage>
</organism>
<evidence type="ECO:0000313" key="1">
    <source>
        <dbReference type="EMBL" id="MCW7553952.1"/>
    </source>
</evidence>
<protein>
    <submittedName>
        <fullName evidence="1">Uncharacterized protein</fullName>
    </submittedName>
</protein>
<reference evidence="1 2" key="1">
    <citation type="submission" date="2022-10" db="EMBL/GenBank/DDBJ databases">
        <title>High-quality genome sequences of two octocoral-associated bacteria, Endozoicomonas euniceicola EF212 and Endozoicomonas gorgoniicola PS125.</title>
        <authorList>
            <person name="Chiou Y.-J."/>
            <person name="Chen Y.-H."/>
        </authorList>
    </citation>
    <scope>NUCLEOTIDE SEQUENCE [LARGE SCALE GENOMIC DNA]</scope>
    <source>
        <strain evidence="1 2">PS125</strain>
    </source>
</reference>
<evidence type="ECO:0000313" key="2">
    <source>
        <dbReference type="Proteomes" id="UP001209854"/>
    </source>
</evidence>